<proteinExistence type="predicted"/>
<protein>
    <submittedName>
        <fullName evidence="2">Aminoglycoside phosphotransferase</fullName>
    </submittedName>
</protein>
<dbReference type="PANTHER" id="PTHR43883">
    <property type="entry name" value="SLR0207 PROTEIN"/>
    <property type="match status" value="1"/>
</dbReference>
<comment type="caution">
    <text evidence="2">The sequence shown here is derived from an EMBL/GenBank/DDBJ whole genome shotgun (WGS) entry which is preliminary data.</text>
</comment>
<sequence length="524" mass="59585">MDSTLPPLIQALHRPACYGHPVRDIRLVETHISWILLTGPYAYKIKKPLNLGFLDFSTLEKRRFFCQEELRLNRRLAPLLYLEVVSITGSPASPVLHGTGETIEYAVKMVQFPEQARLDRMLARGELRPEHVDLLAQELAEFHGRAAVAGSDKSFGDPEHVLEPVRQNFTQIRPRIEAMDQVQLRRLEIWSEMSFDELRKIFESRKRDGFVRECHGDAHLANMVWLEDRVTLFDCLEFNDNLRWIDVMSELAFLVMDLDDRGRPDLARRALNSYLEHTGDYTGLAVFRFYQVYRALVRAKVACIRSSQSGLSEDDNRKVREEYLGYAHLAERYTQPPPAALIITHGLSGSGKTWLSQQLLESLDAIRVRSDIERKRLHGLAPGERSGSGIDSGIYTADANQRTYARLAKLALAILRAGHTVIVDAAFLKHSQRDQLRTVAKEMHVPFVILDIEAPENTLRERLRLRDRQQHEVSEAGLAVLQHQLATREPLADDEQRHALTLDGSASISIAALESQLRARLASA</sequence>
<dbReference type="Gene3D" id="3.40.50.300">
    <property type="entry name" value="P-loop containing nucleotide triphosphate hydrolases"/>
    <property type="match status" value="1"/>
</dbReference>
<dbReference type="InterPro" id="IPR027417">
    <property type="entry name" value="P-loop_NTPase"/>
</dbReference>
<evidence type="ECO:0000313" key="2">
    <source>
        <dbReference type="EMBL" id="OGI50369.1"/>
    </source>
</evidence>
<organism evidence="2 3">
    <name type="scientific">Candidatus Muproteobacteria bacterium RIFCSPLOWO2_01_FULL_60_18</name>
    <dbReference type="NCBI Taxonomy" id="1817768"/>
    <lineage>
        <taxon>Bacteria</taxon>
        <taxon>Pseudomonadati</taxon>
        <taxon>Pseudomonadota</taxon>
        <taxon>Candidatus Muproteobacteria</taxon>
    </lineage>
</organism>
<dbReference type="InterPro" id="IPR011009">
    <property type="entry name" value="Kinase-like_dom_sf"/>
</dbReference>
<dbReference type="Gene3D" id="3.90.1200.10">
    <property type="match status" value="1"/>
</dbReference>
<evidence type="ECO:0000259" key="1">
    <source>
        <dbReference type="Pfam" id="PF01636"/>
    </source>
</evidence>
<dbReference type="SUPFAM" id="SSF52540">
    <property type="entry name" value="P-loop containing nucleoside triphosphate hydrolases"/>
    <property type="match status" value="1"/>
</dbReference>
<name>A0A1F6TZ70_9PROT</name>
<dbReference type="EMBL" id="MFTC01000072">
    <property type="protein sequence ID" value="OGI50369.1"/>
    <property type="molecule type" value="Genomic_DNA"/>
</dbReference>
<accession>A0A1F6TZ70</accession>
<dbReference type="InterPro" id="IPR052732">
    <property type="entry name" value="Cell-binding_unc_protein"/>
</dbReference>
<dbReference type="SUPFAM" id="SSF56112">
    <property type="entry name" value="Protein kinase-like (PK-like)"/>
    <property type="match status" value="1"/>
</dbReference>
<dbReference type="Pfam" id="PF13671">
    <property type="entry name" value="AAA_33"/>
    <property type="match status" value="1"/>
</dbReference>
<feature type="domain" description="Aminoglycoside phosphotransferase" evidence="1">
    <location>
        <begin position="99"/>
        <end position="284"/>
    </location>
</feature>
<dbReference type="GO" id="GO:0016740">
    <property type="term" value="F:transferase activity"/>
    <property type="evidence" value="ECO:0007669"/>
    <property type="project" value="UniProtKB-KW"/>
</dbReference>
<dbReference type="STRING" id="1817768.A3A87_06400"/>
<reference evidence="2 3" key="1">
    <citation type="journal article" date="2016" name="Nat. Commun.">
        <title>Thousands of microbial genomes shed light on interconnected biogeochemical processes in an aquifer system.</title>
        <authorList>
            <person name="Anantharaman K."/>
            <person name="Brown C.T."/>
            <person name="Hug L.A."/>
            <person name="Sharon I."/>
            <person name="Castelle C.J."/>
            <person name="Probst A.J."/>
            <person name="Thomas B.C."/>
            <person name="Singh A."/>
            <person name="Wilkins M.J."/>
            <person name="Karaoz U."/>
            <person name="Brodie E.L."/>
            <person name="Williams K.H."/>
            <person name="Hubbard S.S."/>
            <person name="Banfield J.F."/>
        </authorList>
    </citation>
    <scope>NUCLEOTIDE SEQUENCE [LARGE SCALE GENOMIC DNA]</scope>
</reference>
<evidence type="ECO:0000313" key="3">
    <source>
        <dbReference type="Proteomes" id="UP000179037"/>
    </source>
</evidence>
<dbReference type="AlphaFoldDB" id="A0A1F6TZ70"/>
<gene>
    <name evidence="2" type="ORF">A3A87_06400</name>
</gene>
<dbReference type="InterPro" id="IPR002575">
    <property type="entry name" value="Aminoglycoside_PTrfase"/>
</dbReference>
<keyword evidence="2" id="KW-0808">Transferase</keyword>
<dbReference type="Proteomes" id="UP000179037">
    <property type="component" value="Unassembled WGS sequence"/>
</dbReference>
<dbReference type="Pfam" id="PF01636">
    <property type="entry name" value="APH"/>
    <property type="match status" value="1"/>
</dbReference>
<dbReference type="PANTHER" id="PTHR43883:SF1">
    <property type="entry name" value="GLUCONOKINASE"/>
    <property type="match status" value="1"/>
</dbReference>